<dbReference type="EC" id="2.7.4.1" evidence="6"/>
<comment type="similarity">
    <text evidence="6">Belongs to the polyphosphate kinase 1 (PPK1) family.</text>
</comment>
<evidence type="ECO:0000259" key="10">
    <source>
        <dbReference type="Pfam" id="PF17941"/>
    </source>
</evidence>
<evidence type="ECO:0000256" key="1">
    <source>
        <dbReference type="ARBA" id="ARBA00022553"/>
    </source>
</evidence>
<dbReference type="EMBL" id="JACOIJ010000010">
    <property type="protein sequence ID" value="MBD1429389.1"/>
    <property type="molecule type" value="Genomic_DNA"/>
</dbReference>
<dbReference type="SUPFAM" id="SSF140356">
    <property type="entry name" value="PPK N-terminal domain-like"/>
    <property type="match status" value="1"/>
</dbReference>
<evidence type="ECO:0000259" key="9">
    <source>
        <dbReference type="Pfam" id="PF13090"/>
    </source>
</evidence>
<accession>A0ABR7YDJ6</accession>
<dbReference type="InterPro" id="IPR025198">
    <property type="entry name" value="PPK_N_dom"/>
</dbReference>
<dbReference type="Gene3D" id="1.20.58.310">
    <property type="entry name" value="Polyphosphate kinase N-terminal domain"/>
    <property type="match status" value="1"/>
</dbReference>
<feature type="domain" description="Polyphosphate kinase N-terminal" evidence="8">
    <location>
        <begin position="7"/>
        <end position="114"/>
    </location>
</feature>
<evidence type="ECO:0000256" key="3">
    <source>
        <dbReference type="ARBA" id="ARBA00022741"/>
    </source>
</evidence>
<evidence type="ECO:0000259" key="8">
    <source>
        <dbReference type="Pfam" id="PF13089"/>
    </source>
</evidence>
<dbReference type="InterPro" id="IPR036832">
    <property type="entry name" value="PPK_N_dom_sf"/>
</dbReference>
<dbReference type="InterPro" id="IPR036830">
    <property type="entry name" value="PP_kinase_middle_dom_sf"/>
</dbReference>
<evidence type="ECO:0000256" key="4">
    <source>
        <dbReference type="ARBA" id="ARBA00022777"/>
    </source>
</evidence>
<dbReference type="NCBIfam" id="TIGR03705">
    <property type="entry name" value="poly_P_kin"/>
    <property type="match status" value="1"/>
</dbReference>
<proteinExistence type="inferred from homology"/>
<dbReference type="Proteomes" id="UP000651271">
    <property type="component" value="Unassembled WGS sequence"/>
</dbReference>
<dbReference type="RefSeq" id="WP_190301930.1">
    <property type="nucleotide sequence ID" value="NZ_JACOIJ010000010.1"/>
</dbReference>
<dbReference type="PANTHER" id="PTHR30218">
    <property type="entry name" value="POLYPHOSPHATE KINASE"/>
    <property type="match status" value="1"/>
</dbReference>
<keyword evidence="5" id="KW-0067">ATP-binding</keyword>
<keyword evidence="12" id="KW-1185">Reference proteome</keyword>
<name>A0ABR7YDJ6_9SPHI</name>
<dbReference type="PANTHER" id="PTHR30218:SF0">
    <property type="entry name" value="POLYPHOSPHATE KINASE"/>
    <property type="match status" value="1"/>
</dbReference>
<keyword evidence="3" id="KW-0547">Nucleotide-binding</keyword>
<comment type="catalytic activity">
    <reaction evidence="6">
        <text>[phosphate](n) + ATP = [phosphate](n+1) + ADP</text>
        <dbReference type="Rhea" id="RHEA:19573"/>
        <dbReference type="Rhea" id="RHEA-COMP:9859"/>
        <dbReference type="Rhea" id="RHEA-COMP:14280"/>
        <dbReference type="ChEBI" id="CHEBI:16838"/>
        <dbReference type="ChEBI" id="CHEBI:30616"/>
        <dbReference type="ChEBI" id="CHEBI:456216"/>
        <dbReference type="EC" id="2.7.4.1"/>
    </reaction>
</comment>
<dbReference type="Pfam" id="PF13089">
    <property type="entry name" value="PP_kinase_N"/>
    <property type="match status" value="1"/>
</dbReference>
<evidence type="ECO:0000313" key="12">
    <source>
        <dbReference type="Proteomes" id="UP000651271"/>
    </source>
</evidence>
<reference evidence="11 12" key="1">
    <citation type="submission" date="2020-08" db="EMBL/GenBank/DDBJ databases">
        <title>Sphingobacterium sp. DN04309 isolated from aquaculture water.</title>
        <authorList>
            <person name="Zhang M."/>
        </authorList>
    </citation>
    <scope>NUCLEOTIDE SEQUENCE [LARGE SCALE GENOMIC DNA]</scope>
    <source>
        <strain evidence="11 12">DN04309</strain>
    </source>
</reference>
<protein>
    <recommendedName>
        <fullName evidence="6">Polyphosphate kinase</fullName>
        <ecNumber evidence="6">2.7.4.1</ecNumber>
    </recommendedName>
</protein>
<dbReference type="InterPro" id="IPR003414">
    <property type="entry name" value="PP_kinase"/>
</dbReference>
<gene>
    <name evidence="11" type="primary">ppk1</name>
    <name evidence="11" type="ORF">H8B04_07375</name>
</gene>
<keyword evidence="1 6" id="KW-0597">Phosphoprotein</keyword>
<comment type="PTM">
    <text evidence="6">An intermediate of this reaction is the autophosphorylated ppk in which a phosphate is covalently linked to a histidine residue through a N-P bond.</text>
</comment>
<organism evidence="11 12">
    <name type="scientific">Sphingobacterium litopenaei</name>
    <dbReference type="NCBI Taxonomy" id="2763500"/>
    <lineage>
        <taxon>Bacteria</taxon>
        <taxon>Pseudomonadati</taxon>
        <taxon>Bacteroidota</taxon>
        <taxon>Sphingobacteriia</taxon>
        <taxon>Sphingobacteriales</taxon>
        <taxon>Sphingobacteriaceae</taxon>
        <taxon>Sphingobacterium</taxon>
    </lineage>
</organism>
<evidence type="ECO:0000256" key="2">
    <source>
        <dbReference type="ARBA" id="ARBA00022679"/>
    </source>
</evidence>
<dbReference type="InterPro" id="IPR024953">
    <property type="entry name" value="PP_kinase_middle"/>
</dbReference>
<keyword evidence="2 6" id="KW-0808">Transferase</keyword>
<dbReference type="NCBIfam" id="NF003917">
    <property type="entry name" value="PRK05443.1-1"/>
    <property type="match status" value="1"/>
</dbReference>
<sequence>MKNHNLFNNRDISWLYFNERVLLESQRDYVPLLEKLKFLAIYSSNLDEFFRVRIPLLHGWKKLDKKGKLDSTDQQAELNVYKKAKNIIKKQQELFGHILTQEIIPGLSKHNIILHYDLALPEFALTTLREFFLAEIASYLHVSKLEDHTDFFPLNNELYFFILTSNQERYFCPIPSSSVGRFKTIVHEEKYYIFFIDDIIKHFLAEANLIPNIESFYSFKVTRDAELNLQEEAGTDLTEALIKELSKRDFGIATRLLYQSDLPSEELAILLDCLNLKKSNTMKGGKYHNLKDFFDFPAHNRQLEYPQAVSIEPPFQELLNSNSIFSVLQQQEILLHTPYHSYDTVLRFFNEAAMDESVQSIWVTLYRLAKDSKIGRALLNAAQNGKKVNVFVELKARFDESNNLQWAKRLEQAGVNISYSIPKIKVHAKVALVERLENEQIKYYGLLSTGNLNENTAKVYTDHSLLTSDEKPLKELATLFDFLTKHREKIHDKELVFHHLLVAHFNLYDEFMNLIDHEIEQAKAGRIAFIRIKLNNLEEETLIKKLYEASSAGVRIELIVRSICRIIPNQIGLSENITVRRIVGRFLEHSRIFHFHHAGDNLVYIGSSDWMNRNIYHRIEVCFPIKNELYKQQLLKYLDIQLADDTSASSINNLGQNEIPEINNFIDAQEEIPRFLIHCD</sequence>
<dbReference type="InterPro" id="IPR025200">
    <property type="entry name" value="PPK_C_dom2"/>
</dbReference>
<dbReference type="GO" id="GO:0008976">
    <property type="term" value="F:polyphosphate kinase activity"/>
    <property type="evidence" value="ECO:0007669"/>
    <property type="project" value="UniProtKB-EC"/>
</dbReference>
<dbReference type="PIRSF" id="PIRSF015589">
    <property type="entry name" value="PP_kinase"/>
    <property type="match status" value="1"/>
</dbReference>
<feature type="domain" description="Polyphosphate kinase C-terminal" evidence="9">
    <location>
        <begin position="500"/>
        <end position="659"/>
    </location>
</feature>
<dbReference type="Gene3D" id="3.30.870.10">
    <property type="entry name" value="Endonuclease Chain A"/>
    <property type="match status" value="2"/>
</dbReference>
<dbReference type="Gene3D" id="3.30.1840.10">
    <property type="entry name" value="Polyphosphate kinase middle domain"/>
    <property type="match status" value="1"/>
</dbReference>
<dbReference type="SUPFAM" id="SSF56024">
    <property type="entry name" value="Phospholipase D/nuclease"/>
    <property type="match status" value="2"/>
</dbReference>
<dbReference type="Pfam" id="PF13090">
    <property type="entry name" value="PP_kinase_C"/>
    <property type="match status" value="1"/>
</dbReference>
<dbReference type="InterPro" id="IPR041108">
    <property type="entry name" value="PP_kinase_C_1"/>
</dbReference>
<feature type="domain" description="Polyphosphate kinase middle" evidence="7">
    <location>
        <begin position="127"/>
        <end position="296"/>
    </location>
</feature>
<dbReference type="Pfam" id="PF02503">
    <property type="entry name" value="PP_kinase"/>
    <property type="match status" value="1"/>
</dbReference>
<dbReference type="Pfam" id="PF17941">
    <property type="entry name" value="PP_kinase_C_1"/>
    <property type="match status" value="1"/>
</dbReference>
<keyword evidence="4 11" id="KW-0418">Kinase</keyword>
<comment type="caution">
    <text evidence="11">The sequence shown here is derived from an EMBL/GenBank/DDBJ whole genome shotgun (WGS) entry which is preliminary data.</text>
</comment>
<evidence type="ECO:0000256" key="6">
    <source>
        <dbReference type="RuleBase" id="RU003800"/>
    </source>
</evidence>
<evidence type="ECO:0000259" key="7">
    <source>
        <dbReference type="Pfam" id="PF02503"/>
    </source>
</evidence>
<dbReference type="SUPFAM" id="SSF143724">
    <property type="entry name" value="PHP14-like"/>
    <property type="match status" value="1"/>
</dbReference>
<comment type="function">
    <text evidence="6">Catalyzes the reversible transfer of the terminal phosphate of ATP to form a long-chain polyphosphate (polyP).</text>
</comment>
<evidence type="ECO:0000313" key="11">
    <source>
        <dbReference type="EMBL" id="MBD1429389.1"/>
    </source>
</evidence>
<feature type="domain" description="Polyphosphate kinase C-terminal" evidence="10">
    <location>
        <begin position="323"/>
        <end position="488"/>
    </location>
</feature>
<evidence type="ECO:0000256" key="5">
    <source>
        <dbReference type="ARBA" id="ARBA00022840"/>
    </source>
</evidence>